<accession>A0AAN7S657</accession>
<dbReference type="Proteomes" id="UP001353858">
    <property type="component" value="Unassembled WGS sequence"/>
</dbReference>
<evidence type="ECO:0000256" key="1">
    <source>
        <dbReference type="SAM" id="SignalP"/>
    </source>
</evidence>
<keyword evidence="3" id="KW-1185">Reference proteome</keyword>
<sequence length="123" mass="13726">MKTVIAVVCFVGLLCCAQAIEECNFQTSTNPIYNCGLRGEPHFFLNKDGKCEYTCLHKGKKKSCQSAHPTFVEPYIRSLCGRTAFSCEGKGKPFVDENEAKTSCHYFCQVGDMLLTCEQTHPL</sequence>
<feature type="signal peptide" evidence="1">
    <location>
        <begin position="1"/>
        <end position="19"/>
    </location>
</feature>
<gene>
    <name evidence="2" type="ORF">RN001_014355</name>
</gene>
<comment type="caution">
    <text evidence="2">The sequence shown here is derived from an EMBL/GenBank/DDBJ whole genome shotgun (WGS) entry which is preliminary data.</text>
</comment>
<protein>
    <submittedName>
        <fullName evidence="2">Uncharacterized protein</fullName>
    </submittedName>
</protein>
<dbReference type="AlphaFoldDB" id="A0AAN7S657"/>
<evidence type="ECO:0000313" key="2">
    <source>
        <dbReference type="EMBL" id="KAK4872326.1"/>
    </source>
</evidence>
<keyword evidence="1" id="KW-0732">Signal</keyword>
<dbReference type="EMBL" id="JARPUR010000007">
    <property type="protein sequence ID" value="KAK4872326.1"/>
    <property type="molecule type" value="Genomic_DNA"/>
</dbReference>
<reference evidence="3" key="1">
    <citation type="submission" date="2023-01" db="EMBL/GenBank/DDBJ databases">
        <title>Key to firefly adult light organ development and bioluminescence: homeobox transcription factors regulate luciferase expression and transportation to peroxisome.</title>
        <authorList>
            <person name="Fu X."/>
        </authorList>
    </citation>
    <scope>NUCLEOTIDE SEQUENCE [LARGE SCALE GENOMIC DNA]</scope>
</reference>
<name>A0AAN7S657_9COLE</name>
<proteinExistence type="predicted"/>
<organism evidence="2 3">
    <name type="scientific">Aquatica leii</name>
    <dbReference type="NCBI Taxonomy" id="1421715"/>
    <lineage>
        <taxon>Eukaryota</taxon>
        <taxon>Metazoa</taxon>
        <taxon>Ecdysozoa</taxon>
        <taxon>Arthropoda</taxon>
        <taxon>Hexapoda</taxon>
        <taxon>Insecta</taxon>
        <taxon>Pterygota</taxon>
        <taxon>Neoptera</taxon>
        <taxon>Endopterygota</taxon>
        <taxon>Coleoptera</taxon>
        <taxon>Polyphaga</taxon>
        <taxon>Elateriformia</taxon>
        <taxon>Elateroidea</taxon>
        <taxon>Lampyridae</taxon>
        <taxon>Luciolinae</taxon>
        <taxon>Aquatica</taxon>
    </lineage>
</organism>
<evidence type="ECO:0000313" key="3">
    <source>
        <dbReference type="Proteomes" id="UP001353858"/>
    </source>
</evidence>
<feature type="chain" id="PRO_5043000053" evidence="1">
    <location>
        <begin position="20"/>
        <end position="123"/>
    </location>
</feature>